<evidence type="ECO:0000256" key="8">
    <source>
        <dbReference type="SAM" id="Phobius"/>
    </source>
</evidence>
<comment type="subcellular location">
    <subcellularLocation>
        <location evidence="1">Membrane</location>
        <topology evidence="1">Multi-pass membrane protein</topology>
    </subcellularLocation>
</comment>
<keyword evidence="4 8" id="KW-0812">Transmembrane</keyword>
<dbReference type="EMBL" id="HE601135">
    <property type="protein sequence ID" value="CAP25384.2"/>
    <property type="molecule type" value="Genomic_DNA"/>
</dbReference>
<dbReference type="OMA" id="NTIWIPV"/>
<name>A8WYC6_CAEBR</name>
<feature type="transmembrane region" description="Helical" evidence="8">
    <location>
        <begin position="342"/>
        <end position="366"/>
    </location>
</feature>
<reference evidence="9 10" key="1">
    <citation type="journal article" date="2003" name="PLoS Biol.">
        <title>The genome sequence of Caenorhabditis briggsae: a platform for comparative genomics.</title>
        <authorList>
            <person name="Stein L.D."/>
            <person name="Bao Z."/>
            <person name="Blasiar D."/>
            <person name="Blumenthal T."/>
            <person name="Brent M.R."/>
            <person name="Chen N."/>
            <person name="Chinwalla A."/>
            <person name="Clarke L."/>
            <person name="Clee C."/>
            <person name="Coghlan A."/>
            <person name="Coulson A."/>
            <person name="D'Eustachio P."/>
            <person name="Fitch D.H."/>
            <person name="Fulton L.A."/>
            <person name="Fulton R.E."/>
            <person name="Griffiths-Jones S."/>
            <person name="Harris T.W."/>
            <person name="Hillier L.W."/>
            <person name="Kamath R."/>
            <person name="Kuwabara P.E."/>
            <person name="Mardis E.R."/>
            <person name="Marra M.A."/>
            <person name="Miner T.L."/>
            <person name="Minx P."/>
            <person name="Mullikin J.C."/>
            <person name="Plumb R.W."/>
            <person name="Rogers J."/>
            <person name="Schein J.E."/>
            <person name="Sohrmann M."/>
            <person name="Spieth J."/>
            <person name="Stajich J.E."/>
            <person name="Wei C."/>
            <person name="Willey D."/>
            <person name="Wilson R.K."/>
            <person name="Durbin R."/>
            <person name="Waterston R.H."/>
        </authorList>
    </citation>
    <scope>NUCLEOTIDE SEQUENCE [LARGE SCALE GENOMIC DNA]</scope>
    <source>
        <strain evidence="9 10">AF16</strain>
    </source>
</reference>
<dbReference type="HOGENOM" id="CLU_021611_0_1_1"/>
<evidence type="ECO:0000313" key="11">
    <source>
        <dbReference type="WormBase" id="CBG04736"/>
    </source>
</evidence>
<feature type="transmembrane region" description="Helical" evidence="8">
    <location>
        <begin position="239"/>
        <end position="258"/>
    </location>
</feature>
<dbReference type="WormBase" id="CBG04736">
    <property type="protein sequence ID" value="CBP15120"/>
    <property type="gene ID" value="WBGene00027353"/>
    <property type="gene designation" value="Cbr-ent-3"/>
</dbReference>
<dbReference type="Pfam" id="PF01733">
    <property type="entry name" value="Nucleoside_tran"/>
    <property type="match status" value="1"/>
</dbReference>
<evidence type="ECO:0000256" key="3">
    <source>
        <dbReference type="ARBA" id="ARBA00022448"/>
    </source>
</evidence>
<evidence type="ECO:0000256" key="2">
    <source>
        <dbReference type="ARBA" id="ARBA00007965"/>
    </source>
</evidence>
<protein>
    <submittedName>
        <fullName evidence="9">Protein CBR-ENT-3</fullName>
    </submittedName>
</protein>
<dbReference type="GO" id="GO:0005337">
    <property type="term" value="F:nucleoside transmembrane transporter activity"/>
    <property type="evidence" value="ECO:0000318"/>
    <property type="project" value="GO_Central"/>
</dbReference>
<keyword evidence="5 8" id="KW-1133">Transmembrane helix</keyword>
<feature type="transmembrane region" description="Helical" evidence="8">
    <location>
        <begin position="143"/>
        <end position="161"/>
    </location>
</feature>
<feature type="region of interest" description="Disordered" evidence="7">
    <location>
        <begin position="1"/>
        <end position="51"/>
    </location>
</feature>
<evidence type="ECO:0000256" key="4">
    <source>
        <dbReference type="ARBA" id="ARBA00022692"/>
    </source>
</evidence>
<evidence type="ECO:0000313" key="10">
    <source>
        <dbReference type="Proteomes" id="UP000008549"/>
    </source>
</evidence>
<keyword evidence="10" id="KW-1185">Reference proteome</keyword>
<dbReference type="InParanoid" id="A8WYC6"/>
<accession>A8WYC6</accession>
<feature type="transmembrane region" description="Helical" evidence="8">
    <location>
        <begin position="173"/>
        <end position="192"/>
    </location>
</feature>
<dbReference type="Proteomes" id="UP000008549">
    <property type="component" value="Unassembled WGS sequence"/>
</dbReference>
<dbReference type="STRING" id="6238.A8WYC6"/>
<feature type="transmembrane region" description="Helical" evidence="8">
    <location>
        <begin position="278"/>
        <end position="298"/>
    </location>
</feature>
<proteinExistence type="inferred from homology"/>
<keyword evidence="6 8" id="KW-0472">Membrane</keyword>
<keyword evidence="3" id="KW-0813">Transport</keyword>
<organism evidence="9 10">
    <name type="scientific">Caenorhabditis briggsae</name>
    <dbReference type="NCBI Taxonomy" id="6238"/>
    <lineage>
        <taxon>Eukaryota</taxon>
        <taxon>Metazoa</taxon>
        <taxon>Ecdysozoa</taxon>
        <taxon>Nematoda</taxon>
        <taxon>Chromadorea</taxon>
        <taxon>Rhabditida</taxon>
        <taxon>Rhabditina</taxon>
        <taxon>Rhabditomorpha</taxon>
        <taxon>Rhabditoidea</taxon>
        <taxon>Rhabditidae</taxon>
        <taxon>Peloderinae</taxon>
        <taxon>Caenorhabditis</taxon>
    </lineage>
</organism>
<dbReference type="PRINTS" id="PR01130">
    <property type="entry name" value="DERENTRNSPRT"/>
</dbReference>
<evidence type="ECO:0000256" key="5">
    <source>
        <dbReference type="ARBA" id="ARBA00022989"/>
    </source>
</evidence>
<feature type="transmembrane region" description="Helical" evidence="8">
    <location>
        <begin position="113"/>
        <end position="131"/>
    </location>
</feature>
<evidence type="ECO:0000256" key="6">
    <source>
        <dbReference type="ARBA" id="ARBA00023136"/>
    </source>
</evidence>
<gene>
    <name evidence="11" type="primary">ent-3</name>
    <name evidence="9" type="synonym">Cbr-ent-3</name>
    <name evidence="11" type="ORF">CBG04736</name>
    <name evidence="9" type="ORF">CBG_04736</name>
</gene>
<dbReference type="PANTHER" id="PTHR10332:SF85">
    <property type="entry name" value="EQUILIBRATIVE NUCLEOSIDE TRANSPORTER"/>
    <property type="match status" value="1"/>
</dbReference>
<reference evidence="9 10" key="2">
    <citation type="journal article" date="2011" name="PLoS Genet.">
        <title>Caenorhabditis briggsae recombinant inbred line genotypes reveal inter-strain incompatibility and the evolution of recombination.</title>
        <authorList>
            <person name="Ross J.A."/>
            <person name="Koboldt D.C."/>
            <person name="Staisch J.E."/>
            <person name="Chamberlin H.M."/>
            <person name="Gupta B.P."/>
            <person name="Miller R.D."/>
            <person name="Baird S.E."/>
            <person name="Haag E.S."/>
        </authorList>
    </citation>
    <scope>NUCLEOTIDE SEQUENCE [LARGE SCALE GENOMIC DNA]</scope>
    <source>
        <strain evidence="9 10">AF16</strain>
    </source>
</reference>
<sequence length="409" mass="47079">MSETINDDDVHSEENVSNKDSQRSKKSPESLVESGIASEATKDLEDEAVEDSEEEEIKDVHHYVFFIFAMFGFGSLLPWNMFLNISFDYYTMFKLREDSGNATWFSSNFQNSMTISAQIPSLAFSVINVFIAMKGDLTRRMRSCLIVVQSMVVVTIIFIYIETSSLSDDVQMRASLFFVLSSIAVITCYVLLKILEKFSFYRKFGELKPSAMSREGEERTSWSRIGEAFSKSKMQFANIFILFFVTLALFPNVCMYVRDAPKGKPHDFFVSEKYFMDVVVFLNFNLFAFLGSLLANWVRFPGPNTIWIPVVARFWFMFYFPAANYLPMDYDRIYSVLFSSTWLFMLNVCLFALTSGYLSSLIMMYAPRSHEDPKAQRIAGMIASFFLIFGIVVGLVFSWQIRLFMTGYA</sequence>
<dbReference type="InterPro" id="IPR002259">
    <property type="entry name" value="Eqnu_transpt"/>
</dbReference>
<dbReference type="AlphaFoldDB" id="A8WYC6"/>
<evidence type="ECO:0000313" key="9">
    <source>
        <dbReference type="EMBL" id="CAP25384.2"/>
    </source>
</evidence>
<evidence type="ECO:0000256" key="7">
    <source>
        <dbReference type="SAM" id="MobiDB-lite"/>
    </source>
</evidence>
<feature type="transmembrane region" description="Helical" evidence="8">
    <location>
        <begin position="63"/>
        <end position="82"/>
    </location>
</feature>
<dbReference type="GO" id="GO:0005886">
    <property type="term" value="C:plasma membrane"/>
    <property type="evidence" value="ECO:0000318"/>
    <property type="project" value="GO_Central"/>
</dbReference>
<evidence type="ECO:0000256" key="1">
    <source>
        <dbReference type="ARBA" id="ARBA00004141"/>
    </source>
</evidence>
<feature type="transmembrane region" description="Helical" evidence="8">
    <location>
        <begin position="378"/>
        <end position="401"/>
    </location>
</feature>
<feature type="compositionally biased region" description="Basic and acidic residues" evidence="7">
    <location>
        <begin position="8"/>
        <end position="28"/>
    </location>
</feature>
<dbReference type="eggNOG" id="KOG1479">
    <property type="taxonomic scope" value="Eukaryota"/>
</dbReference>
<dbReference type="PANTHER" id="PTHR10332">
    <property type="entry name" value="EQUILIBRATIVE NUCLEOSIDE TRANSPORTER"/>
    <property type="match status" value="1"/>
</dbReference>
<comment type="similarity">
    <text evidence="2">Belongs to the SLC29A/ENT transporter (TC 2.A.57) family.</text>
</comment>
<feature type="transmembrane region" description="Helical" evidence="8">
    <location>
        <begin position="305"/>
        <end position="322"/>
    </location>
</feature>